<reference evidence="3 4" key="1">
    <citation type="submission" date="2020-08" db="EMBL/GenBank/DDBJ databases">
        <title>Genomic Encyclopedia of Type Strains, Phase IV (KMG-IV): sequencing the most valuable type-strain genomes for metagenomic binning, comparative biology and taxonomic classification.</title>
        <authorList>
            <person name="Goeker M."/>
        </authorList>
    </citation>
    <scope>NUCLEOTIDE SEQUENCE [LARGE SCALE GENOMIC DNA]</scope>
    <source>
        <strain evidence="3 4">DSM 22198</strain>
    </source>
</reference>
<dbReference type="AlphaFoldDB" id="A0A7X0AVP1"/>
<dbReference type="PANTHER" id="PTHR11328">
    <property type="entry name" value="MAJOR FACILITATOR SUPERFAMILY DOMAIN-CONTAINING PROTEIN"/>
    <property type="match status" value="1"/>
</dbReference>
<dbReference type="Pfam" id="PF13347">
    <property type="entry name" value="MFS_2"/>
    <property type="match status" value="1"/>
</dbReference>
<keyword evidence="2" id="KW-0472">Membrane</keyword>
<proteinExistence type="inferred from homology"/>
<keyword evidence="2" id="KW-1133">Transmembrane helix</keyword>
<evidence type="ECO:0000256" key="2">
    <source>
        <dbReference type="SAM" id="Phobius"/>
    </source>
</evidence>
<feature type="transmembrane region" description="Helical" evidence="2">
    <location>
        <begin position="119"/>
        <end position="136"/>
    </location>
</feature>
<dbReference type="Proteomes" id="UP000539175">
    <property type="component" value="Unassembled WGS sequence"/>
</dbReference>
<feature type="transmembrane region" description="Helical" evidence="2">
    <location>
        <begin position="239"/>
        <end position="260"/>
    </location>
</feature>
<dbReference type="GO" id="GO:0008643">
    <property type="term" value="P:carbohydrate transport"/>
    <property type="evidence" value="ECO:0007669"/>
    <property type="project" value="InterPro"/>
</dbReference>
<feature type="transmembrane region" description="Helical" evidence="2">
    <location>
        <begin position="157"/>
        <end position="181"/>
    </location>
</feature>
<dbReference type="SUPFAM" id="SSF103473">
    <property type="entry name" value="MFS general substrate transporter"/>
    <property type="match status" value="1"/>
</dbReference>
<dbReference type="InterPro" id="IPR039672">
    <property type="entry name" value="MFS_2"/>
</dbReference>
<feature type="transmembrane region" description="Helical" evidence="2">
    <location>
        <begin position="307"/>
        <end position="326"/>
    </location>
</feature>
<organism evidence="3 4">
    <name type="scientific">Nitrospirillum iridis</name>
    <dbReference type="NCBI Taxonomy" id="765888"/>
    <lineage>
        <taxon>Bacteria</taxon>
        <taxon>Pseudomonadati</taxon>
        <taxon>Pseudomonadota</taxon>
        <taxon>Alphaproteobacteria</taxon>
        <taxon>Rhodospirillales</taxon>
        <taxon>Azospirillaceae</taxon>
        <taxon>Nitrospirillum</taxon>
    </lineage>
</organism>
<comment type="caution">
    <text evidence="3">The sequence shown here is derived from an EMBL/GenBank/DDBJ whole genome shotgun (WGS) entry which is preliminary data.</text>
</comment>
<feature type="transmembrane region" description="Helical" evidence="2">
    <location>
        <begin position="187"/>
        <end position="208"/>
    </location>
</feature>
<feature type="transmembrane region" description="Helical" evidence="2">
    <location>
        <begin position="412"/>
        <end position="434"/>
    </location>
</feature>
<dbReference type="EMBL" id="JACIIZ010000003">
    <property type="protein sequence ID" value="MBB6250987.1"/>
    <property type="molecule type" value="Genomic_DNA"/>
</dbReference>
<protein>
    <submittedName>
        <fullName evidence="3">Na+/melibiose symporter-like transporter</fullName>
    </submittedName>
</protein>
<evidence type="ECO:0000256" key="1">
    <source>
        <dbReference type="ARBA" id="ARBA00009617"/>
    </source>
</evidence>
<dbReference type="InterPro" id="IPR036259">
    <property type="entry name" value="MFS_trans_sf"/>
</dbReference>
<feature type="transmembrane region" description="Helical" evidence="2">
    <location>
        <begin position="60"/>
        <end position="80"/>
    </location>
</feature>
<dbReference type="PANTHER" id="PTHR11328:SF28">
    <property type="entry name" value="MAJOR FACILITATOR SUPERFAMILY DOMAIN-CONTAINING PROTEIN 12"/>
    <property type="match status" value="1"/>
</dbReference>
<keyword evidence="4" id="KW-1185">Reference proteome</keyword>
<dbReference type="GO" id="GO:0015293">
    <property type="term" value="F:symporter activity"/>
    <property type="evidence" value="ECO:0007669"/>
    <property type="project" value="InterPro"/>
</dbReference>
<feature type="transmembrane region" description="Helical" evidence="2">
    <location>
        <begin position="92"/>
        <end position="113"/>
    </location>
</feature>
<feature type="transmembrane region" description="Helical" evidence="2">
    <location>
        <begin position="33"/>
        <end position="54"/>
    </location>
</feature>
<gene>
    <name evidence="3" type="ORF">FHS74_001532</name>
</gene>
<comment type="similarity">
    <text evidence="1">Belongs to the sodium:galactoside symporter (TC 2.A.2) family.</text>
</comment>
<evidence type="ECO:0000313" key="4">
    <source>
        <dbReference type="Proteomes" id="UP000539175"/>
    </source>
</evidence>
<sequence>MARMDGNGGPGWVAVLRVPLWRAYALGHYCKSLIWYSSELLFAYFLTEACGLAPRAMGGVLAFSLVVNGATDLVIGHALRIRAATVPAAASLHFRGSVLAGAALLLFLSTGLIPPGWRLAYALGTGLLFRLAYALYDVPQNAVLGMVAGDGLRTRLSALRFVGAGLATLTIAGMAPVFLGGDMADQAVAFWVFALVLWGLGVISAAGFRRVARAGGNGAVAGIPSAFEKGAAPVWPMRFPVGLATVLVAEFVLSGSASVFTRLEPYFAASVLQSPMARGTVMVTVAIGGLAGQAVWAVVAERRGPAVAFRGAAAVAMAGGLAFLLLGDRGAAWIAMAGGFLGAGLGGVSMLLWAAAGACVGTTGVSGHRWAPTQVFGLLTFCIKVACAVAVLVVGEVLAWREGAPGGMVVPPVALIAPMTLLPALGATVCLALASRLRLS</sequence>
<dbReference type="GO" id="GO:0005886">
    <property type="term" value="C:plasma membrane"/>
    <property type="evidence" value="ECO:0007669"/>
    <property type="project" value="TreeGrafter"/>
</dbReference>
<accession>A0A7X0AVP1</accession>
<dbReference type="RefSeq" id="WP_184799055.1">
    <property type="nucleotide sequence ID" value="NZ_JACIIZ010000003.1"/>
</dbReference>
<feature type="transmembrane region" description="Helical" evidence="2">
    <location>
        <begin position="375"/>
        <end position="400"/>
    </location>
</feature>
<feature type="transmembrane region" description="Helical" evidence="2">
    <location>
        <begin position="280"/>
        <end position="300"/>
    </location>
</feature>
<keyword evidence="2" id="KW-0812">Transmembrane</keyword>
<name>A0A7X0AVP1_9PROT</name>
<evidence type="ECO:0000313" key="3">
    <source>
        <dbReference type="EMBL" id="MBB6250987.1"/>
    </source>
</evidence>
<feature type="transmembrane region" description="Helical" evidence="2">
    <location>
        <begin position="332"/>
        <end position="354"/>
    </location>
</feature>